<dbReference type="AlphaFoldDB" id="A0A9W4A1E7"/>
<feature type="region of interest" description="Disordered" evidence="1">
    <location>
        <begin position="49"/>
        <end position="72"/>
    </location>
</feature>
<evidence type="ECO:0000256" key="1">
    <source>
        <dbReference type="SAM" id="MobiDB-lite"/>
    </source>
</evidence>
<organism evidence="2 3">
    <name type="scientific">Bacillus thuringiensis subsp. tolworthi</name>
    <dbReference type="NCBI Taxonomy" id="1442"/>
    <lineage>
        <taxon>Bacteria</taxon>
        <taxon>Bacillati</taxon>
        <taxon>Bacillota</taxon>
        <taxon>Bacilli</taxon>
        <taxon>Bacillales</taxon>
        <taxon>Bacillaceae</taxon>
        <taxon>Bacillus</taxon>
        <taxon>Bacillus cereus group</taxon>
    </lineage>
</organism>
<accession>A0A9W4A1E7</accession>
<geneLocation type="plasmid" evidence="3">
    <name>pKK5 DNA</name>
</geneLocation>
<evidence type="ECO:0000313" key="2">
    <source>
        <dbReference type="EMBL" id="BAR87855.1"/>
    </source>
</evidence>
<gene>
    <name evidence="2" type="ORF">KNN_07122</name>
</gene>
<protein>
    <submittedName>
        <fullName evidence="2">XkdF</fullName>
    </submittedName>
</protein>
<evidence type="ECO:0000313" key="3">
    <source>
        <dbReference type="Proteomes" id="UP000055316"/>
    </source>
</evidence>
<dbReference type="EMBL" id="AP014869">
    <property type="protein sequence ID" value="BAR87855.1"/>
    <property type="molecule type" value="Genomic_DNA"/>
</dbReference>
<sequence>MSWNNDIFSDFLTLIFLAWFFSEMLAVPLEPITKRLENIENAASIRKGLDPDEEVTPGQQPIKKSVFSNLNL</sequence>
<keyword evidence="2" id="KW-0614">Plasmid</keyword>
<dbReference type="Proteomes" id="UP000055316">
    <property type="component" value="Plasmid pKK5"/>
</dbReference>
<reference evidence="2 3" key="1">
    <citation type="submission" date="2015-05" db="EMBL/GenBank/DDBJ databases">
        <title>Whole genome sequence of Bacillus thuringiensis serovar tolworthi Pasteur Institute Standard strain.</title>
        <authorList>
            <person name="Kanda K."/>
            <person name="Nakashima K."/>
            <person name="Nagano Y."/>
        </authorList>
    </citation>
    <scope>NUCLEOTIDE SEQUENCE [LARGE SCALE GENOMIC DNA]</scope>
    <source>
        <strain evidence="2 3">Pasteur Institute Standard strain</strain>
        <plasmid evidence="3">pKK5 DNA</plasmid>
    </source>
</reference>
<name>A0A9W4A1E7_BACTO</name>
<proteinExistence type="predicted"/>